<evidence type="ECO:0000313" key="8">
    <source>
        <dbReference type="Proteomes" id="UP000268879"/>
    </source>
</evidence>
<comment type="subcellular location">
    <subcellularLocation>
        <location evidence="6">Cell inner membrane</location>
        <topology evidence="6">Single-pass membrane protein</topology>
    </subcellularLocation>
</comment>
<dbReference type="Pfam" id="PF06835">
    <property type="entry name" value="LptC"/>
    <property type="match status" value="1"/>
</dbReference>
<name>A0A448Q3K3_HAEPA</name>
<accession>A0A448Q3K3</accession>
<comment type="similarity">
    <text evidence="6">Belongs to the LptC family.</text>
</comment>
<dbReference type="InterPro" id="IPR026265">
    <property type="entry name" value="LptC"/>
</dbReference>
<keyword evidence="3 6" id="KW-0812">Transmembrane</keyword>
<feature type="transmembrane region" description="Helical" evidence="6">
    <location>
        <begin position="12"/>
        <end position="34"/>
    </location>
</feature>
<comment type="function">
    <text evidence="6">Involved in the assembly of lipopolysaccharide (LPS). Required for the translocation of LPS from the inner membrane to the outer membrane. Facilitates the transfer of LPS from the inner membrane to the periplasmic protein LptA. Could be a docking site for LptA.</text>
</comment>
<dbReference type="AlphaFoldDB" id="A0A448Q3K3"/>
<sequence>MISYPFKKEKTLFMNIRWNIILGVIALALLGWYYSLNQDHSDLQSLIKKPDSPEYVGNKMETTVFSPEGKKQYLAISDKVEYYTQDGHTDFISPLVYLFDVSLDNKDKEDKTDKIQLEKQNWKLSAKKAKLTKDQMLYLEGGVVAESLNPLSRLQRVETEAAVINLKTQDITSDKRVKINGLNFNSSGLKLVGNLRQQVATLKEQVKTYYEINKQ</sequence>
<dbReference type="PANTHER" id="PTHR37481">
    <property type="entry name" value="LIPOPOLYSACCHARIDE EXPORT SYSTEM PROTEIN LPTC"/>
    <property type="match status" value="1"/>
</dbReference>
<evidence type="ECO:0000256" key="6">
    <source>
        <dbReference type="HAMAP-Rule" id="MF_01915"/>
    </source>
</evidence>
<evidence type="ECO:0000256" key="4">
    <source>
        <dbReference type="ARBA" id="ARBA00022989"/>
    </source>
</evidence>
<evidence type="ECO:0000256" key="2">
    <source>
        <dbReference type="ARBA" id="ARBA00022519"/>
    </source>
</evidence>
<keyword evidence="1 6" id="KW-1003">Cell membrane</keyword>
<dbReference type="HAMAP" id="MF_01915">
    <property type="entry name" value="LPS_assembly_LptC"/>
    <property type="match status" value="1"/>
</dbReference>
<dbReference type="Gene3D" id="2.60.450.10">
    <property type="entry name" value="Lipopolysaccharide (LPS) transport protein A like domain"/>
    <property type="match status" value="1"/>
</dbReference>
<keyword evidence="5 6" id="KW-0472">Membrane</keyword>
<dbReference type="PANTHER" id="PTHR37481:SF1">
    <property type="entry name" value="LIPOPOLYSACCHARIDE EXPORT SYSTEM PROTEIN LPTC"/>
    <property type="match status" value="1"/>
</dbReference>
<keyword evidence="2 6" id="KW-0997">Cell inner membrane</keyword>
<evidence type="ECO:0000256" key="3">
    <source>
        <dbReference type="ARBA" id="ARBA00022692"/>
    </source>
</evidence>
<comment type="subunit">
    <text evidence="6">Component of the lipopolysaccharide transport and assembly complex. Interacts with LptA and the LptBFG transporter complex.</text>
</comment>
<dbReference type="PIRSF" id="PIRSF028513">
    <property type="entry name" value="LptC"/>
    <property type="match status" value="1"/>
</dbReference>
<protein>
    <recommendedName>
        <fullName evidence="6">Lipopolysaccharide export system protein LptC</fullName>
    </recommendedName>
</protein>
<dbReference type="GO" id="GO:0005886">
    <property type="term" value="C:plasma membrane"/>
    <property type="evidence" value="ECO:0007669"/>
    <property type="project" value="UniProtKB-SubCell"/>
</dbReference>
<dbReference type="NCBIfam" id="TIGR04409">
    <property type="entry name" value="LptC_YrbK"/>
    <property type="match status" value="1"/>
</dbReference>
<dbReference type="GO" id="GO:0015221">
    <property type="term" value="F:lipopolysaccharide transmembrane transporter activity"/>
    <property type="evidence" value="ECO:0007669"/>
    <property type="project" value="InterPro"/>
</dbReference>
<gene>
    <name evidence="6 7" type="primary">lptC</name>
    <name evidence="7" type="ORF">NCTC10665_01238</name>
</gene>
<dbReference type="Proteomes" id="UP000268879">
    <property type="component" value="Chromosome"/>
</dbReference>
<keyword evidence="4 6" id="KW-1133">Transmembrane helix</keyword>
<proteinExistence type="inferred from homology"/>
<evidence type="ECO:0000256" key="1">
    <source>
        <dbReference type="ARBA" id="ARBA00022475"/>
    </source>
</evidence>
<dbReference type="GO" id="GO:0017089">
    <property type="term" value="F:glycolipid transfer activity"/>
    <property type="evidence" value="ECO:0007669"/>
    <property type="project" value="TreeGrafter"/>
</dbReference>
<reference evidence="7 8" key="1">
    <citation type="submission" date="2018-12" db="EMBL/GenBank/DDBJ databases">
        <authorList>
            <consortium name="Pathogen Informatics"/>
        </authorList>
    </citation>
    <scope>NUCLEOTIDE SEQUENCE [LARGE SCALE GENOMIC DNA]</scope>
    <source>
        <strain evidence="7 8">NCTC10665</strain>
    </source>
</reference>
<organism evidence="7 8">
    <name type="scientific">Haemophilus parainfluenzae</name>
    <dbReference type="NCBI Taxonomy" id="729"/>
    <lineage>
        <taxon>Bacteria</taxon>
        <taxon>Pseudomonadati</taxon>
        <taxon>Pseudomonadota</taxon>
        <taxon>Gammaproteobacteria</taxon>
        <taxon>Pasteurellales</taxon>
        <taxon>Pasteurellaceae</taxon>
        <taxon>Haemophilus</taxon>
    </lineage>
</organism>
<evidence type="ECO:0000256" key="5">
    <source>
        <dbReference type="ARBA" id="ARBA00023136"/>
    </source>
</evidence>
<dbReference type="GO" id="GO:0043165">
    <property type="term" value="P:Gram-negative-bacterium-type cell outer membrane assembly"/>
    <property type="evidence" value="ECO:0007669"/>
    <property type="project" value="UniProtKB-UniRule"/>
</dbReference>
<dbReference type="GO" id="GO:0030288">
    <property type="term" value="C:outer membrane-bounded periplasmic space"/>
    <property type="evidence" value="ECO:0007669"/>
    <property type="project" value="TreeGrafter"/>
</dbReference>
<evidence type="ECO:0000313" key="7">
    <source>
        <dbReference type="EMBL" id="VEI31404.1"/>
    </source>
</evidence>
<dbReference type="InterPro" id="IPR052363">
    <property type="entry name" value="LPS_export_LptC"/>
</dbReference>
<dbReference type="EMBL" id="LR134481">
    <property type="protein sequence ID" value="VEI31404.1"/>
    <property type="molecule type" value="Genomic_DNA"/>
</dbReference>
<dbReference type="InterPro" id="IPR010664">
    <property type="entry name" value="LipoPS_assembly_LptC-rel"/>
</dbReference>